<feature type="domain" description="Histidine kinase" evidence="4">
    <location>
        <begin position="160"/>
        <end position="391"/>
    </location>
</feature>
<dbReference type="RefSeq" id="WP_044182729.1">
    <property type="nucleotide sequence ID" value="NZ_JMCB01000002.1"/>
</dbReference>
<dbReference type="CDD" id="cd00130">
    <property type="entry name" value="PAS"/>
    <property type="match status" value="1"/>
</dbReference>
<dbReference type="Proteomes" id="UP000028725">
    <property type="component" value="Unassembled WGS sequence"/>
</dbReference>
<comment type="caution">
    <text evidence="6">The sequence shown here is derived from an EMBL/GenBank/DDBJ whole genome shotgun (WGS) entry which is preliminary data.</text>
</comment>
<dbReference type="OrthoDB" id="9762798at2"/>
<dbReference type="InterPro" id="IPR013656">
    <property type="entry name" value="PAS_4"/>
</dbReference>
<organism evidence="6 7">
    <name type="scientific">Hyalangium minutum</name>
    <dbReference type="NCBI Taxonomy" id="394096"/>
    <lineage>
        <taxon>Bacteria</taxon>
        <taxon>Pseudomonadati</taxon>
        <taxon>Myxococcota</taxon>
        <taxon>Myxococcia</taxon>
        <taxon>Myxococcales</taxon>
        <taxon>Cystobacterineae</taxon>
        <taxon>Archangiaceae</taxon>
        <taxon>Hyalangium</taxon>
    </lineage>
</organism>
<dbReference type="STRING" id="394096.DB31_3273"/>
<dbReference type="Pfam" id="PF08448">
    <property type="entry name" value="PAS_4"/>
    <property type="match status" value="1"/>
</dbReference>
<dbReference type="Pfam" id="PF02518">
    <property type="entry name" value="HATPase_c"/>
    <property type="match status" value="1"/>
</dbReference>
<dbReference type="PROSITE" id="PS50109">
    <property type="entry name" value="HIS_KIN"/>
    <property type="match status" value="1"/>
</dbReference>
<dbReference type="SMART" id="SM00388">
    <property type="entry name" value="HisKA"/>
    <property type="match status" value="1"/>
</dbReference>
<dbReference type="SMART" id="SM00387">
    <property type="entry name" value="HATPase_c"/>
    <property type="match status" value="1"/>
</dbReference>
<dbReference type="CDD" id="cd00082">
    <property type="entry name" value="HisKA"/>
    <property type="match status" value="1"/>
</dbReference>
<keyword evidence="3" id="KW-0597">Phosphoprotein</keyword>
<evidence type="ECO:0000256" key="3">
    <source>
        <dbReference type="ARBA" id="ARBA00022553"/>
    </source>
</evidence>
<dbReference type="PANTHER" id="PTHR43065">
    <property type="entry name" value="SENSOR HISTIDINE KINASE"/>
    <property type="match status" value="1"/>
</dbReference>
<feature type="domain" description="PAS" evidence="5">
    <location>
        <begin position="27"/>
        <end position="97"/>
    </location>
</feature>
<name>A0A085WTY0_9BACT</name>
<dbReference type="SUPFAM" id="SSF47384">
    <property type="entry name" value="Homodimeric domain of signal transducing histidine kinase"/>
    <property type="match status" value="1"/>
</dbReference>
<evidence type="ECO:0000313" key="7">
    <source>
        <dbReference type="Proteomes" id="UP000028725"/>
    </source>
</evidence>
<dbReference type="Gene3D" id="3.30.565.10">
    <property type="entry name" value="Histidine kinase-like ATPase, C-terminal domain"/>
    <property type="match status" value="1"/>
</dbReference>
<proteinExistence type="predicted"/>
<dbReference type="SUPFAM" id="SSF55874">
    <property type="entry name" value="ATPase domain of HSP90 chaperone/DNA topoisomerase II/histidine kinase"/>
    <property type="match status" value="1"/>
</dbReference>
<dbReference type="InterPro" id="IPR000014">
    <property type="entry name" value="PAS"/>
</dbReference>
<dbReference type="InterPro" id="IPR003661">
    <property type="entry name" value="HisK_dim/P_dom"/>
</dbReference>
<dbReference type="PRINTS" id="PR00344">
    <property type="entry name" value="BCTRLSENSOR"/>
</dbReference>
<dbReference type="Gene3D" id="3.30.450.20">
    <property type="entry name" value="PAS domain"/>
    <property type="match status" value="1"/>
</dbReference>
<dbReference type="InterPro" id="IPR035965">
    <property type="entry name" value="PAS-like_dom_sf"/>
</dbReference>
<sequence length="405" mass="44167">MGDSISQGAVSEPRISDDSLGVQLEVAEERLRIVLGLTDGIVFEFDQDGRYVGIWTRSDELLSMPREQALGRTLMEVHGPQGGAFFMERLKQTLETKQPVRFEYSLEVVGGHHWFAAESMLVPNRPTVAFLVRDITQQKSMEQRLIQADRLASLGTLAAGVAHEVNNPLSYVSSNLNFIAESLTSVRQALNSGEGVVDAAYLDRLLAECAEALDEAREGTTRIRHVVGDLKTFARGQESEDGLANVKRALESSLSLVMPELRYRARLNRNLEEVPPVRGNEARLGQVFLNLLINASQAIVAGAPDRNQVDVHLREEGHWVVIEVQDTGHGIPADLLKLIFDPFFSTKPVGVGTGLGLSICHGIVTGMGGEISVESTVGRGTCFRVRLPIPAQVLASMRPKALAAS</sequence>
<evidence type="ECO:0000313" key="6">
    <source>
        <dbReference type="EMBL" id="KFE71143.1"/>
    </source>
</evidence>
<dbReference type="GO" id="GO:0000155">
    <property type="term" value="F:phosphorelay sensor kinase activity"/>
    <property type="evidence" value="ECO:0007669"/>
    <property type="project" value="InterPro"/>
</dbReference>
<dbReference type="InterPro" id="IPR036890">
    <property type="entry name" value="HATPase_C_sf"/>
</dbReference>
<comment type="catalytic activity">
    <reaction evidence="1">
        <text>ATP + protein L-histidine = ADP + protein N-phospho-L-histidine.</text>
        <dbReference type="EC" id="2.7.13.3"/>
    </reaction>
</comment>
<dbReference type="Gene3D" id="1.10.287.130">
    <property type="match status" value="1"/>
</dbReference>
<dbReference type="InterPro" id="IPR004358">
    <property type="entry name" value="Sig_transdc_His_kin-like_C"/>
</dbReference>
<keyword evidence="7" id="KW-1185">Reference proteome</keyword>
<dbReference type="InterPro" id="IPR005467">
    <property type="entry name" value="His_kinase_dom"/>
</dbReference>
<dbReference type="SUPFAM" id="SSF55785">
    <property type="entry name" value="PYP-like sensor domain (PAS domain)"/>
    <property type="match status" value="1"/>
</dbReference>
<dbReference type="AlphaFoldDB" id="A0A085WTY0"/>
<accession>A0A085WTY0</accession>
<dbReference type="PANTHER" id="PTHR43065:SF50">
    <property type="entry name" value="HISTIDINE KINASE"/>
    <property type="match status" value="1"/>
</dbReference>
<dbReference type="PROSITE" id="PS50112">
    <property type="entry name" value="PAS"/>
    <property type="match status" value="1"/>
</dbReference>
<evidence type="ECO:0000259" key="5">
    <source>
        <dbReference type="PROSITE" id="PS50112"/>
    </source>
</evidence>
<dbReference type="EC" id="2.7.13.3" evidence="2"/>
<protein>
    <recommendedName>
        <fullName evidence="2">histidine kinase</fullName>
        <ecNumber evidence="2">2.7.13.3</ecNumber>
    </recommendedName>
</protein>
<dbReference type="EMBL" id="JMCB01000002">
    <property type="protein sequence ID" value="KFE71143.1"/>
    <property type="molecule type" value="Genomic_DNA"/>
</dbReference>
<gene>
    <name evidence="6" type="ORF">DB31_3273</name>
</gene>
<dbReference type="NCBIfam" id="TIGR00229">
    <property type="entry name" value="sensory_box"/>
    <property type="match status" value="1"/>
</dbReference>
<evidence type="ECO:0000259" key="4">
    <source>
        <dbReference type="PROSITE" id="PS50109"/>
    </source>
</evidence>
<dbReference type="InterPro" id="IPR036097">
    <property type="entry name" value="HisK_dim/P_sf"/>
</dbReference>
<evidence type="ECO:0000256" key="1">
    <source>
        <dbReference type="ARBA" id="ARBA00000085"/>
    </source>
</evidence>
<reference evidence="6 7" key="1">
    <citation type="submission" date="2014-04" db="EMBL/GenBank/DDBJ databases">
        <title>Genome assembly of Hyalangium minutum DSM 14724.</title>
        <authorList>
            <person name="Sharma G."/>
            <person name="Subramanian S."/>
        </authorList>
    </citation>
    <scope>NUCLEOTIDE SEQUENCE [LARGE SCALE GENOMIC DNA]</scope>
    <source>
        <strain evidence="6 7">DSM 14724</strain>
    </source>
</reference>
<dbReference type="InterPro" id="IPR003594">
    <property type="entry name" value="HATPase_dom"/>
</dbReference>
<evidence type="ECO:0000256" key="2">
    <source>
        <dbReference type="ARBA" id="ARBA00012438"/>
    </source>
</evidence>